<accession>A0A2Z6NMY7</accession>
<proteinExistence type="predicted"/>
<sequence length="150" mass="16730">MLSGGANMSIFDVHWTTPPRGYYKLNVDAAGPIEASKWDIGVVVRDVDGFVVVVAVGKSFHYQIIAESYASIVILALNNRQQSLHYVGSIMEADDSLFWNCDPSGYYSVNLDFLALSRFTPGDVIFTVEEERLFPKVWKTWAPSKVAVFS</sequence>
<keyword evidence="2" id="KW-1185">Reference proteome</keyword>
<reference evidence="2" key="1">
    <citation type="journal article" date="2017" name="Front. Plant Sci.">
        <title>Climate Clever Clovers: New Paradigm to Reduce the Environmental Footprint of Ruminants by Breeding Low Methanogenic Forages Utilizing Haplotype Variation.</title>
        <authorList>
            <person name="Kaur P."/>
            <person name="Appels R."/>
            <person name="Bayer P.E."/>
            <person name="Keeble-Gagnere G."/>
            <person name="Wang J."/>
            <person name="Hirakawa H."/>
            <person name="Shirasawa K."/>
            <person name="Vercoe P."/>
            <person name="Stefanova K."/>
            <person name="Durmic Z."/>
            <person name="Nichols P."/>
            <person name="Revell C."/>
            <person name="Isobe S.N."/>
            <person name="Edwards D."/>
            <person name="Erskine W."/>
        </authorList>
    </citation>
    <scope>NUCLEOTIDE SEQUENCE [LARGE SCALE GENOMIC DNA]</scope>
    <source>
        <strain evidence="2">cv. Daliak</strain>
    </source>
</reference>
<dbReference type="EMBL" id="DF973663">
    <property type="protein sequence ID" value="GAU37255.1"/>
    <property type="molecule type" value="Genomic_DNA"/>
</dbReference>
<evidence type="ECO:0000313" key="1">
    <source>
        <dbReference type="EMBL" id="GAU37255.1"/>
    </source>
</evidence>
<dbReference type="OrthoDB" id="1717299at2759"/>
<dbReference type="Proteomes" id="UP000242715">
    <property type="component" value="Unassembled WGS sequence"/>
</dbReference>
<name>A0A2Z6NMY7_TRISU</name>
<dbReference type="AlphaFoldDB" id="A0A2Z6NMY7"/>
<protein>
    <submittedName>
        <fullName evidence="1">Uncharacterized protein</fullName>
    </submittedName>
</protein>
<organism evidence="1 2">
    <name type="scientific">Trifolium subterraneum</name>
    <name type="common">Subterranean clover</name>
    <dbReference type="NCBI Taxonomy" id="3900"/>
    <lineage>
        <taxon>Eukaryota</taxon>
        <taxon>Viridiplantae</taxon>
        <taxon>Streptophyta</taxon>
        <taxon>Embryophyta</taxon>
        <taxon>Tracheophyta</taxon>
        <taxon>Spermatophyta</taxon>
        <taxon>Magnoliopsida</taxon>
        <taxon>eudicotyledons</taxon>
        <taxon>Gunneridae</taxon>
        <taxon>Pentapetalae</taxon>
        <taxon>rosids</taxon>
        <taxon>fabids</taxon>
        <taxon>Fabales</taxon>
        <taxon>Fabaceae</taxon>
        <taxon>Papilionoideae</taxon>
        <taxon>50 kb inversion clade</taxon>
        <taxon>NPAAA clade</taxon>
        <taxon>Hologalegina</taxon>
        <taxon>IRL clade</taxon>
        <taxon>Trifolieae</taxon>
        <taxon>Trifolium</taxon>
    </lineage>
</organism>
<evidence type="ECO:0000313" key="2">
    <source>
        <dbReference type="Proteomes" id="UP000242715"/>
    </source>
</evidence>
<gene>
    <name evidence="1" type="ORF">TSUD_319070</name>
</gene>